<dbReference type="Pfam" id="PF05930">
    <property type="entry name" value="Phage_AlpA"/>
    <property type="match status" value="1"/>
</dbReference>
<dbReference type="AlphaFoldDB" id="A0AA37RT96"/>
<accession>A0AA37RT96</accession>
<organism evidence="1 2">
    <name type="scientific">Paraferrimonas sedimenticola</name>
    <dbReference type="NCBI Taxonomy" id="375674"/>
    <lineage>
        <taxon>Bacteria</taxon>
        <taxon>Pseudomonadati</taxon>
        <taxon>Pseudomonadota</taxon>
        <taxon>Gammaproteobacteria</taxon>
        <taxon>Alteromonadales</taxon>
        <taxon>Ferrimonadaceae</taxon>
        <taxon>Paraferrimonas</taxon>
    </lineage>
</organism>
<evidence type="ECO:0008006" key="3">
    <source>
        <dbReference type="Google" id="ProtNLM"/>
    </source>
</evidence>
<evidence type="ECO:0000313" key="2">
    <source>
        <dbReference type="Proteomes" id="UP001161422"/>
    </source>
</evidence>
<sequence>MVTIEQLLTIQDVCRLTKLSRSTIYKLMRDKKFPKPIKISVRNVRWPKYVVDEWAERLATSQAA</sequence>
<reference evidence="1" key="1">
    <citation type="journal article" date="2014" name="Int. J. Syst. Evol. Microbiol.">
        <title>Complete genome sequence of Corynebacterium casei LMG S-19264T (=DSM 44701T), isolated from a smear-ripened cheese.</title>
        <authorList>
            <consortium name="US DOE Joint Genome Institute (JGI-PGF)"/>
            <person name="Walter F."/>
            <person name="Albersmeier A."/>
            <person name="Kalinowski J."/>
            <person name="Ruckert C."/>
        </authorList>
    </citation>
    <scope>NUCLEOTIDE SEQUENCE</scope>
    <source>
        <strain evidence="1">NBRC 101628</strain>
    </source>
</reference>
<evidence type="ECO:0000313" key="1">
    <source>
        <dbReference type="EMBL" id="GLP94712.1"/>
    </source>
</evidence>
<dbReference type="PANTHER" id="PTHR36154">
    <property type="entry name" value="DNA-BINDING TRANSCRIPTIONAL ACTIVATOR ALPA"/>
    <property type="match status" value="1"/>
</dbReference>
<keyword evidence="2" id="KW-1185">Reference proteome</keyword>
<dbReference type="EMBL" id="BSNC01000001">
    <property type="protein sequence ID" value="GLP94712.1"/>
    <property type="molecule type" value="Genomic_DNA"/>
</dbReference>
<name>A0AA37RT96_9GAMM</name>
<dbReference type="RefSeq" id="WP_095506084.1">
    <property type="nucleotide sequence ID" value="NZ_BSNC01000001.1"/>
</dbReference>
<protein>
    <recommendedName>
        <fullName evidence="3">Transcriptional regulator, AlpA family</fullName>
    </recommendedName>
</protein>
<reference evidence="1" key="2">
    <citation type="submission" date="2023-01" db="EMBL/GenBank/DDBJ databases">
        <title>Draft genome sequence of Paraferrimonas sedimenticola strain NBRC 101628.</title>
        <authorList>
            <person name="Sun Q."/>
            <person name="Mori K."/>
        </authorList>
    </citation>
    <scope>NUCLEOTIDE SEQUENCE</scope>
    <source>
        <strain evidence="1">NBRC 101628</strain>
    </source>
</reference>
<dbReference type="Gene3D" id="1.10.238.160">
    <property type="match status" value="1"/>
</dbReference>
<proteinExistence type="predicted"/>
<gene>
    <name evidence="1" type="ORF">GCM10007895_00180</name>
</gene>
<dbReference type="Proteomes" id="UP001161422">
    <property type="component" value="Unassembled WGS sequence"/>
</dbReference>
<dbReference type="PANTHER" id="PTHR36154:SF1">
    <property type="entry name" value="DNA-BINDING TRANSCRIPTIONAL ACTIVATOR ALPA"/>
    <property type="match status" value="1"/>
</dbReference>
<dbReference type="InterPro" id="IPR052931">
    <property type="entry name" value="Prophage_regulatory_activator"/>
</dbReference>
<dbReference type="InterPro" id="IPR010260">
    <property type="entry name" value="AlpA"/>
</dbReference>
<comment type="caution">
    <text evidence="1">The sequence shown here is derived from an EMBL/GenBank/DDBJ whole genome shotgun (WGS) entry which is preliminary data.</text>
</comment>